<dbReference type="SUPFAM" id="SSF141868">
    <property type="entry name" value="EAL domain-like"/>
    <property type="match status" value="1"/>
</dbReference>
<dbReference type="Proteomes" id="UP000054997">
    <property type="component" value="Unassembled WGS sequence"/>
</dbReference>
<keyword evidence="3" id="KW-1185">Reference proteome</keyword>
<dbReference type="Gene3D" id="1.20.120.30">
    <property type="entry name" value="Aspartate receptor, ligand-binding domain"/>
    <property type="match status" value="1"/>
</dbReference>
<comment type="caution">
    <text evidence="2">The sequence shown here is derived from an EMBL/GenBank/DDBJ whole genome shotgun (WGS) entry which is preliminary data.</text>
</comment>
<feature type="domain" description="EAL" evidence="1">
    <location>
        <begin position="1"/>
        <end position="45"/>
    </location>
</feature>
<evidence type="ECO:0000259" key="1">
    <source>
        <dbReference type="PROSITE" id="PS50883"/>
    </source>
</evidence>
<dbReference type="STRING" id="45068.Llon_0935"/>
<protein>
    <submittedName>
        <fullName evidence="2">Sensory box protein (GGDEF domain/EAL domain)</fullName>
    </submittedName>
</protein>
<dbReference type="EMBL" id="LNYK01000014">
    <property type="protein sequence ID" value="KTD21770.1"/>
    <property type="molecule type" value="Genomic_DNA"/>
</dbReference>
<evidence type="ECO:0000313" key="3">
    <source>
        <dbReference type="Proteomes" id="UP000054997"/>
    </source>
</evidence>
<reference evidence="2 3" key="1">
    <citation type="submission" date="2015-11" db="EMBL/GenBank/DDBJ databases">
        <title>Genomic analysis of 38 Legionella species identifies large and diverse effector repertoires.</title>
        <authorList>
            <person name="Burstein D."/>
            <person name="Amaro F."/>
            <person name="Zusman T."/>
            <person name="Lifshitz Z."/>
            <person name="Cohen O."/>
            <person name="Gilbert J.A."/>
            <person name="Pupko T."/>
            <person name="Shuman H.A."/>
            <person name="Segal G."/>
        </authorList>
    </citation>
    <scope>NUCLEOTIDE SEQUENCE [LARGE SCALE GENOMIC DNA]</scope>
    <source>
        <strain evidence="2 3">ATCC 49505</strain>
    </source>
</reference>
<dbReference type="PROSITE" id="PS50883">
    <property type="entry name" value="EAL"/>
    <property type="match status" value="1"/>
</dbReference>
<dbReference type="InterPro" id="IPR035919">
    <property type="entry name" value="EAL_sf"/>
</dbReference>
<dbReference type="InterPro" id="IPR001633">
    <property type="entry name" value="EAL_dom"/>
</dbReference>
<gene>
    <name evidence="2" type="ORF">Llon_0935</name>
</gene>
<organism evidence="2 3">
    <name type="scientific">Legionella londiniensis</name>
    <dbReference type="NCBI Taxonomy" id="45068"/>
    <lineage>
        <taxon>Bacteria</taxon>
        <taxon>Pseudomonadati</taxon>
        <taxon>Pseudomonadota</taxon>
        <taxon>Gammaproteobacteria</taxon>
        <taxon>Legionellales</taxon>
        <taxon>Legionellaceae</taxon>
        <taxon>Legionella</taxon>
    </lineage>
</organism>
<dbReference type="AlphaFoldDB" id="A0A0W0VP12"/>
<evidence type="ECO:0000313" key="2">
    <source>
        <dbReference type="EMBL" id="KTD21770.1"/>
    </source>
</evidence>
<sequence length="174" mass="20156">MVAEGVETITHGKLLLQLGCNLAQGHAIAKPMPEDEIIPWVKNWKLGAEWTANRFSHAEYDEIIAAAIEHFIAYQKLERFLYDGVDQIPDFNVETCKILKWLQKHKSRFQDGDTCNTLYDLHKKQHQWALEIISLAEAGKQLQARRLYNKLMVFRNENLKKMVTAIFTSQPLSF</sequence>
<name>A0A0W0VP12_9GAMM</name>
<dbReference type="PATRIC" id="fig|45068.5.peg.1012"/>
<dbReference type="Gene3D" id="3.20.20.450">
    <property type="entry name" value="EAL domain"/>
    <property type="match status" value="1"/>
</dbReference>
<accession>A0A0W0VP12</accession>
<proteinExistence type="predicted"/>